<dbReference type="Gene3D" id="3.60.10.10">
    <property type="entry name" value="Endonuclease/exonuclease/phosphatase"/>
    <property type="match status" value="1"/>
</dbReference>
<evidence type="ECO:0000256" key="11">
    <source>
        <dbReference type="ARBA" id="ARBA00023098"/>
    </source>
</evidence>
<evidence type="ECO:0000259" key="15">
    <source>
        <dbReference type="Pfam" id="PF03372"/>
    </source>
</evidence>
<dbReference type="PANTHER" id="PTHR16320:SF24">
    <property type="entry name" value="PHOSPHODIESTERASE, PUTATIVE-RELATED"/>
    <property type="match status" value="1"/>
</dbReference>
<keyword evidence="9" id="KW-0746">Sphingolipid metabolism</keyword>
<keyword evidence="16" id="KW-0269">Exonuclease</keyword>
<keyword evidence="12 14" id="KW-0472">Membrane</keyword>
<feature type="region of interest" description="Disordered" evidence="13">
    <location>
        <begin position="256"/>
        <end position="277"/>
    </location>
</feature>
<organism evidence="16 17">
    <name type="scientific">Microdochium bolleyi</name>
    <dbReference type="NCBI Taxonomy" id="196109"/>
    <lineage>
        <taxon>Eukaryota</taxon>
        <taxon>Fungi</taxon>
        <taxon>Dikarya</taxon>
        <taxon>Ascomycota</taxon>
        <taxon>Pezizomycotina</taxon>
        <taxon>Sordariomycetes</taxon>
        <taxon>Xylariomycetidae</taxon>
        <taxon>Xylariales</taxon>
        <taxon>Microdochiaceae</taxon>
        <taxon>Microdochium</taxon>
    </lineage>
</organism>
<dbReference type="GO" id="GO:0004767">
    <property type="term" value="F:sphingomyelin phosphodiesterase activity"/>
    <property type="evidence" value="ECO:0007669"/>
    <property type="project" value="InterPro"/>
</dbReference>
<dbReference type="Proteomes" id="UP000070501">
    <property type="component" value="Unassembled WGS sequence"/>
</dbReference>
<feature type="domain" description="Endonuclease/exonuclease/phosphatase" evidence="15">
    <location>
        <begin position="11"/>
        <end position="290"/>
    </location>
</feature>
<keyword evidence="11" id="KW-0443">Lipid metabolism</keyword>
<comment type="similarity">
    <text evidence="4">Belongs to the neutral sphingomyelinase family.</text>
</comment>
<keyword evidence="6" id="KW-0479">Metal-binding</keyword>
<proteinExistence type="inferred from homology"/>
<feature type="transmembrane region" description="Helical" evidence="14">
    <location>
        <begin position="445"/>
        <end position="469"/>
    </location>
</feature>
<keyword evidence="17" id="KW-1185">Reference proteome</keyword>
<keyword evidence="10 14" id="KW-1133">Transmembrane helix</keyword>
<dbReference type="GO" id="GO:0016020">
    <property type="term" value="C:membrane"/>
    <property type="evidence" value="ECO:0007669"/>
    <property type="project" value="UniProtKB-SubCell"/>
</dbReference>
<dbReference type="FunFam" id="3.60.10.10:FF:000059">
    <property type="entry name" value="Inositol phosphosphingolipids phospholipase C"/>
    <property type="match status" value="1"/>
</dbReference>
<comment type="pathway">
    <text evidence="3">Sphingolipid metabolism.</text>
</comment>
<dbReference type="EMBL" id="KQ964246">
    <property type="protein sequence ID" value="KXJ95463.1"/>
    <property type="molecule type" value="Genomic_DNA"/>
</dbReference>
<evidence type="ECO:0000256" key="7">
    <source>
        <dbReference type="ARBA" id="ARBA00022801"/>
    </source>
</evidence>
<accession>A0A136JE70</accession>
<feature type="compositionally biased region" description="Basic and acidic residues" evidence="13">
    <location>
        <begin position="499"/>
        <end position="515"/>
    </location>
</feature>
<dbReference type="InterPro" id="IPR036691">
    <property type="entry name" value="Endo/exonu/phosph_ase_sf"/>
</dbReference>
<evidence type="ECO:0000256" key="1">
    <source>
        <dbReference type="ARBA" id="ARBA00004141"/>
    </source>
</evidence>
<reference evidence="17" key="2">
    <citation type="submission" date="2016-02" db="EMBL/GenBank/DDBJ databases">
        <title>Draft genome sequence of Microdochium bolleyi, a fungal endophyte of beachgrass.</title>
        <authorList>
            <consortium name="DOE Joint Genome Institute"/>
            <person name="David A.S."/>
            <person name="May G."/>
            <person name="Haridas S."/>
            <person name="Lim J."/>
            <person name="Wang M."/>
            <person name="Labutti K."/>
            <person name="Lipzen A."/>
            <person name="Barry K."/>
            <person name="Grigoriev I.V."/>
        </authorList>
    </citation>
    <scope>NUCLEOTIDE SEQUENCE [LARGE SCALE GENOMIC DNA]</scope>
    <source>
        <strain evidence="17">J235TASD1</strain>
    </source>
</reference>
<sequence>MDRLPAELNFLTLNCWGLLHLSEKRSQRLTAIARQLAATEPAPHIVALQEVWVQEDYDCIRHETRNILPYGKRYHAGAFGAGLVILSKWPIEESSMYRYPLNGRPTAFFRGDWYVGKGVACARIRIGPDVKDVVEVFNTHCHTKYEHAPQKDTYLTHRISQAWELAKLVRGAVERGHLAVALGDFNDVPSSLAYRTFTSACPVHDLWRVLHPESSLGDVEDEHEKARRRTIPTAQFNIAENGATFGSALNTWTWPKSQQKKLGPGKDSLQIPPNTRDGQAHRIDYIFASTVGQTEPEDQGWVVKNVRVGMLARHPELQCSMSDHFSVEATLALHRPKPSSMRSPTPTTNVRDAFDRGVYLSSPAPSLHRNSGELSESDFQLSEDPFAWEGGLAASACDNILEILHDYTTREQSQEKWRGVHFLAWVVVALGCYISVWFTPSYGSFILMLVSTLGLAVGTVDGLLSVLFFGSELRAIEEFEWEIHNAKASVSGGSSGRGETVHGHGDRENLSKAGS</sequence>
<protein>
    <submittedName>
        <fullName evidence="16">Endonuclease/exonuclease/phosphatase</fullName>
    </submittedName>
</protein>
<dbReference type="GO" id="GO:0006665">
    <property type="term" value="P:sphingolipid metabolic process"/>
    <property type="evidence" value="ECO:0007669"/>
    <property type="project" value="UniProtKB-KW"/>
</dbReference>
<evidence type="ECO:0000313" key="17">
    <source>
        <dbReference type="Proteomes" id="UP000070501"/>
    </source>
</evidence>
<dbReference type="GO" id="GO:0004527">
    <property type="term" value="F:exonuclease activity"/>
    <property type="evidence" value="ECO:0007669"/>
    <property type="project" value="UniProtKB-KW"/>
</dbReference>
<evidence type="ECO:0000256" key="2">
    <source>
        <dbReference type="ARBA" id="ARBA00004760"/>
    </source>
</evidence>
<evidence type="ECO:0000256" key="4">
    <source>
        <dbReference type="ARBA" id="ARBA00006335"/>
    </source>
</evidence>
<dbReference type="FunCoup" id="A0A136JE70">
    <property type="interactions" value="72"/>
</dbReference>
<dbReference type="GO" id="GO:0046872">
    <property type="term" value="F:metal ion binding"/>
    <property type="evidence" value="ECO:0007669"/>
    <property type="project" value="UniProtKB-KW"/>
</dbReference>
<keyword evidence="8" id="KW-0460">Magnesium</keyword>
<name>A0A136JE70_9PEZI</name>
<reference key="1">
    <citation type="journal article" date="2016" name="Genome Announc.">
        <title>Draft Genome Sequence of Microdochium bolleyi, a Dark Septate Fungal Endophyte of Beach Grass.</title>
        <authorList>
            <person name="David A.S."/>
            <person name="Haridas S."/>
            <person name="LaButti K."/>
            <person name="Lim J."/>
            <person name="Lipzen A."/>
            <person name="Wang M."/>
            <person name="Barry K."/>
            <person name="Grigoriev I.V."/>
            <person name="Spatafora J.W."/>
            <person name="May G."/>
        </authorList>
    </citation>
    <scope>NUCLEOTIDE SEQUENCE</scope>
</reference>
<dbReference type="Pfam" id="PF03372">
    <property type="entry name" value="Exo_endo_phos"/>
    <property type="match status" value="1"/>
</dbReference>
<evidence type="ECO:0000313" key="16">
    <source>
        <dbReference type="EMBL" id="KXJ95463.1"/>
    </source>
</evidence>
<dbReference type="STRING" id="196109.A0A136JE70"/>
<evidence type="ECO:0000256" key="10">
    <source>
        <dbReference type="ARBA" id="ARBA00022989"/>
    </source>
</evidence>
<evidence type="ECO:0000256" key="5">
    <source>
        <dbReference type="ARBA" id="ARBA00022692"/>
    </source>
</evidence>
<feature type="region of interest" description="Disordered" evidence="13">
    <location>
        <begin position="489"/>
        <end position="515"/>
    </location>
</feature>
<dbReference type="InterPro" id="IPR005135">
    <property type="entry name" value="Endo/exonuclease/phosphatase"/>
</dbReference>
<comment type="subcellular location">
    <subcellularLocation>
        <location evidence="1">Membrane</location>
        <topology evidence="1">Multi-pass membrane protein</topology>
    </subcellularLocation>
</comment>
<feature type="transmembrane region" description="Helical" evidence="14">
    <location>
        <begin position="420"/>
        <end position="439"/>
    </location>
</feature>
<keyword evidence="16" id="KW-0540">Nuclease</keyword>
<keyword evidence="16" id="KW-0255">Endonuclease</keyword>
<dbReference type="PANTHER" id="PTHR16320">
    <property type="entry name" value="SPHINGOMYELINASE FAMILY MEMBER"/>
    <property type="match status" value="1"/>
</dbReference>
<evidence type="ECO:0000256" key="12">
    <source>
        <dbReference type="ARBA" id="ARBA00023136"/>
    </source>
</evidence>
<dbReference type="GO" id="GO:0004519">
    <property type="term" value="F:endonuclease activity"/>
    <property type="evidence" value="ECO:0007669"/>
    <property type="project" value="UniProtKB-KW"/>
</dbReference>
<dbReference type="InParanoid" id="A0A136JE70"/>
<evidence type="ECO:0000256" key="6">
    <source>
        <dbReference type="ARBA" id="ARBA00022723"/>
    </source>
</evidence>
<dbReference type="OrthoDB" id="387657at2759"/>
<dbReference type="SUPFAM" id="SSF56219">
    <property type="entry name" value="DNase I-like"/>
    <property type="match status" value="1"/>
</dbReference>
<evidence type="ECO:0000256" key="8">
    <source>
        <dbReference type="ARBA" id="ARBA00022842"/>
    </source>
</evidence>
<dbReference type="AlphaFoldDB" id="A0A136JE70"/>
<evidence type="ECO:0000256" key="3">
    <source>
        <dbReference type="ARBA" id="ARBA00004991"/>
    </source>
</evidence>
<keyword evidence="5 14" id="KW-0812">Transmembrane</keyword>
<evidence type="ECO:0000256" key="13">
    <source>
        <dbReference type="SAM" id="MobiDB-lite"/>
    </source>
</evidence>
<dbReference type="InterPro" id="IPR038772">
    <property type="entry name" value="Sph/SMPD2-like"/>
</dbReference>
<evidence type="ECO:0000256" key="14">
    <source>
        <dbReference type="SAM" id="Phobius"/>
    </source>
</evidence>
<comment type="pathway">
    <text evidence="2">Lipid metabolism; sphingolipid metabolism.</text>
</comment>
<gene>
    <name evidence="16" type="ORF">Micbo1qcDRAFT_157410</name>
</gene>
<keyword evidence="7" id="KW-0378">Hydrolase</keyword>
<evidence type="ECO:0000256" key="9">
    <source>
        <dbReference type="ARBA" id="ARBA00022919"/>
    </source>
</evidence>